<keyword evidence="1" id="KW-1133">Transmembrane helix</keyword>
<feature type="transmembrane region" description="Helical" evidence="1">
    <location>
        <begin position="151"/>
        <end position="172"/>
    </location>
</feature>
<feature type="transmembrane region" description="Helical" evidence="1">
    <location>
        <begin position="126"/>
        <end position="144"/>
    </location>
</feature>
<dbReference type="SUPFAM" id="SSF51206">
    <property type="entry name" value="cAMP-binding domain-like"/>
    <property type="match status" value="1"/>
</dbReference>
<feature type="transmembrane region" description="Helical" evidence="1">
    <location>
        <begin position="60"/>
        <end position="79"/>
    </location>
</feature>
<feature type="transmembrane region" description="Helical" evidence="1">
    <location>
        <begin position="178"/>
        <end position="200"/>
    </location>
</feature>
<dbReference type="InterPro" id="IPR016024">
    <property type="entry name" value="ARM-type_fold"/>
</dbReference>
<evidence type="ECO:0000313" key="3">
    <source>
        <dbReference type="EMBL" id="CCH02235.1"/>
    </source>
</evidence>
<dbReference type="InterPro" id="IPR011989">
    <property type="entry name" value="ARM-like"/>
</dbReference>
<feature type="transmembrane region" description="Helical" evidence="1">
    <location>
        <begin position="26"/>
        <end position="48"/>
    </location>
</feature>
<feature type="transmembrane region" description="Helical" evidence="1">
    <location>
        <begin position="302"/>
        <end position="321"/>
    </location>
</feature>
<evidence type="ECO:0000259" key="2">
    <source>
        <dbReference type="PROSITE" id="PS50042"/>
    </source>
</evidence>
<feature type="domain" description="Cyclic nucleotide-binding" evidence="2">
    <location>
        <begin position="915"/>
        <end position="1030"/>
    </location>
</feature>
<dbReference type="PANTHER" id="PTHR23011:SF28">
    <property type="entry name" value="CYCLIC NUCLEOTIDE-BINDING DOMAIN CONTAINING PROTEIN"/>
    <property type="match status" value="1"/>
</dbReference>
<dbReference type="SUPFAM" id="SSF48371">
    <property type="entry name" value="ARM repeat"/>
    <property type="match status" value="2"/>
</dbReference>
<keyword evidence="4" id="KW-1185">Reference proteome</keyword>
<feature type="transmembrane region" description="Helical" evidence="1">
    <location>
        <begin position="221"/>
        <end position="248"/>
    </location>
</feature>
<name>I0KDN2_9BACT</name>
<dbReference type="PRINTS" id="PR00103">
    <property type="entry name" value="CAMPKINASE"/>
</dbReference>
<dbReference type="EMBL" id="HE796683">
    <property type="protein sequence ID" value="CCH02235.1"/>
    <property type="molecule type" value="Genomic_DNA"/>
</dbReference>
<feature type="transmembrane region" description="Helical" evidence="1">
    <location>
        <begin position="268"/>
        <end position="290"/>
    </location>
</feature>
<dbReference type="HOGENOM" id="CLU_011019_0_0_10"/>
<dbReference type="InterPro" id="IPR018488">
    <property type="entry name" value="cNMP-bd_CS"/>
</dbReference>
<dbReference type="Pfam" id="PF00027">
    <property type="entry name" value="cNMP_binding"/>
    <property type="match status" value="1"/>
</dbReference>
<dbReference type="RefSeq" id="WP_015333334.1">
    <property type="nucleotide sequence ID" value="NC_020054.1"/>
</dbReference>
<dbReference type="CDD" id="cd00038">
    <property type="entry name" value="CAP_ED"/>
    <property type="match status" value="1"/>
</dbReference>
<dbReference type="AlphaFoldDB" id="I0KDN2"/>
<dbReference type="KEGG" id="fae:FAES_4235"/>
<feature type="transmembrane region" description="Helical" evidence="1">
    <location>
        <begin position="376"/>
        <end position="393"/>
    </location>
</feature>
<dbReference type="InterPro" id="IPR014710">
    <property type="entry name" value="RmlC-like_jellyroll"/>
</dbReference>
<protein>
    <submittedName>
        <fullName evidence="3">Putative transcriptional regulator, Crp/Fnr family</fullName>
    </submittedName>
</protein>
<proteinExistence type="predicted"/>
<dbReference type="SUPFAM" id="SSF103473">
    <property type="entry name" value="MFS general substrate transporter"/>
    <property type="match status" value="1"/>
</dbReference>
<dbReference type="eggNOG" id="COG1413">
    <property type="taxonomic scope" value="Bacteria"/>
</dbReference>
<dbReference type="OrthoDB" id="9810708at2"/>
<dbReference type="STRING" id="1166018.FAES_4235"/>
<dbReference type="InterPro" id="IPR036259">
    <property type="entry name" value="MFS_trans_sf"/>
</dbReference>
<accession>I0KDN2</accession>
<dbReference type="PATRIC" id="fig|1166018.3.peg.1191"/>
<sequence length="1038" mass="112653">MVTTRARNRVNQSLGIRADEGTTVRLFFGHNFLLGIGTVLVYVTATLLLLENHPETNLPLAYIASGLGMMAVGKIYAHFEHHLALRQLVTRVLWSVIILTGVIGVLVAFGHSVVTAIAIMVGYRSIYLLTNLEFWAVSALVFDVRQSKRLFGVISSGDMPAKAIGAILAALIHGHGPLLWLLLLAFACYGAALLITNQTLRLHDVEATARPARATQRPIKALVNQLFGGSDLIFAVCLTLVPVAMLAAGIEYEFFVNVKHKFHDQGDVMGALGRVLAATYLLAMGVKALFSRRALDRFGIPATLTLLPAVAGLGLLAYGLLAGQANNDQAQLVYYSLLYVGFEVVRRAIFDPVLLVLFQPLPPQQRLKGHTLGKGFYEPLGMTLAGVALYLVALLGERTYGWLLLGGGLLALALLLLTRRTYRRYVLTLQDALSHRFVAPDSLAMPQAATAFIETALASPNALDVLNAIDYIPTLPPEEQQRHIGTLLRHPDAQVRQQAMALTDTTAEHLPTLAELAQQDPDPDLRRYAAEQLAQQATTADGAAWVTTREAVQRLLTTADQAGREGAIIGALRSQPADKAAVDSLVQLINSPDSADQITALHCLATTPLARQEAFVQRALTDATLVEAALPAAAQYDAIRPALTTFLTNRHYWRSASEALIALGDEALPLLPRPSLSAADAALVRRLAVVAGRVGTEAGRQWLLTYLADAPFALRGPLLTALKEYDPDAANAPLYHRLMADEAHLAQRLLQGLASTANPALASALTYETTVVTDRLLLLLMGLTDRQTVQNARQSLYHQTTERRANSLELLENLILSAKSPRSVYAALLALTDTALPLPDRLRLLAPHVDASPTPILDDILTERTQTFTNWTVLMAQAATPPDSYHPTPTSMHHATDTATVSTIERVFLLKNSRLFADTPANVLASIAPIMKEVTFSEGEAIVRQGDIGTSLFVLFDGQVGVYTGDTLLAQLGRGDVFGELALLDAEPRSATVTAQGDVLAFRIDQDDFYDLMEERPEVLRNIISLLSRRIRTLNQGK</sequence>
<keyword evidence="1" id="KW-0472">Membrane</keyword>
<dbReference type="Proteomes" id="UP000011058">
    <property type="component" value="Chromosome"/>
</dbReference>
<dbReference type="PROSITE" id="PS50042">
    <property type="entry name" value="CNMP_BINDING_3"/>
    <property type="match status" value="1"/>
</dbReference>
<dbReference type="eggNOG" id="COG2905">
    <property type="taxonomic scope" value="Bacteria"/>
</dbReference>
<dbReference type="Gene3D" id="1.25.10.10">
    <property type="entry name" value="Leucine-rich Repeat Variant"/>
    <property type="match status" value="1"/>
</dbReference>
<keyword evidence="1" id="KW-0812">Transmembrane</keyword>
<dbReference type="PROSITE" id="PS00889">
    <property type="entry name" value="CNMP_BINDING_2"/>
    <property type="match status" value="1"/>
</dbReference>
<evidence type="ECO:0000313" key="4">
    <source>
        <dbReference type="Proteomes" id="UP000011058"/>
    </source>
</evidence>
<feature type="transmembrane region" description="Helical" evidence="1">
    <location>
        <begin position="91"/>
        <end position="120"/>
    </location>
</feature>
<dbReference type="SMART" id="SM00100">
    <property type="entry name" value="cNMP"/>
    <property type="match status" value="1"/>
</dbReference>
<feature type="transmembrane region" description="Helical" evidence="1">
    <location>
        <begin position="399"/>
        <end position="417"/>
    </location>
</feature>
<organism evidence="3 4">
    <name type="scientific">Fibrella aestuarina BUZ 2</name>
    <dbReference type="NCBI Taxonomy" id="1166018"/>
    <lineage>
        <taxon>Bacteria</taxon>
        <taxon>Pseudomonadati</taxon>
        <taxon>Bacteroidota</taxon>
        <taxon>Cytophagia</taxon>
        <taxon>Cytophagales</taxon>
        <taxon>Spirosomataceae</taxon>
        <taxon>Fibrella</taxon>
    </lineage>
</organism>
<evidence type="ECO:0000256" key="1">
    <source>
        <dbReference type="SAM" id="Phobius"/>
    </source>
</evidence>
<gene>
    <name evidence="3" type="ORF">FAES_4235</name>
</gene>
<dbReference type="PROSITE" id="PS00888">
    <property type="entry name" value="CNMP_BINDING_1"/>
    <property type="match status" value="1"/>
</dbReference>
<dbReference type="PANTHER" id="PTHR23011">
    <property type="entry name" value="CYCLIC NUCLEOTIDE-BINDING DOMAIN CONTAINING PROTEIN"/>
    <property type="match status" value="1"/>
</dbReference>
<dbReference type="InterPro" id="IPR018490">
    <property type="entry name" value="cNMP-bd_dom_sf"/>
</dbReference>
<reference evidence="3 4" key="1">
    <citation type="journal article" date="2012" name="J. Bacteriol.">
        <title>Genome Sequence of Fibrella aestuarina BUZ 2T, a Filamentous Marine Bacterium.</title>
        <authorList>
            <person name="Filippini M."/>
            <person name="Qi W."/>
            <person name="Blom J."/>
            <person name="Goesmann A."/>
            <person name="Smits T.H."/>
            <person name="Bagheri H.C."/>
        </authorList>
    </citation>
    <scope>NUCLEOTIDE SEQUENCE [LARGE SCALE GENOMIC DNA]</scope>
    <source>
        <strain evidence="4">BUZ 2T</strain>
    </source>
</reference>
<dbReference type="InterPro" id="IPR000595">
    <property type="entry name" value="cNMP-bd_dom"/>
</dbReference>
<dbReference type="Gene3D" id="2.60.120.10">
    <property type="entry name" value="Jelly Rolls"/>
    <property type="match status" value="1"/>
</dbReference>